<evidence type="ECO:0008006" key="3">
    <source>
        <dbReference type="Google" id="ProtNLM"/>
    </source>
</evidence>
<accession>A0A4Z0GMH5</accession>
<dbReference type="RefSeq" id="WP_135348682.1">
    <property type="nucleotide sequence ID" value="NZ_SRJD01000010.1"/>
</dbReference>
<dbReference type="Proteomes" id="UP000298347">
    <property type="component" value="Unassembled WGS sequence"/>
</dbReference>
<dbReference type="EMBL" id="SRJD01000010">
    <property type="protein sequence ID" value="TGA98019.1"/>
    <property type="molecule type" value="Genomic_DNA"/>
</dbReference>
<organism evidence="1 2">
    <name type="scientific">Sporolactobacillus shoreae</name>
    <dbReference type="NCBI Taxonomy" id="1465501"/>
    <lineage>
        <taxon>Bacteria</taxon>
        <taxon>Bacillati</taxon>
        <taxon>Bacillota</taxon>
        <taxon>Bacilli</taxon>
        <taxon>Bacillales</taxon>
        <taxon>Sporolactobacillaceae</taxon>
        <taxon>Sporolactobacillus</taxon>
    </lineage>
</organism>
<evidence type="ECO:0000313" key="2">
    <source>
        <dbReference type="Proteomes" id="UP000298347"/>
    </source>
</evidence>
<comment type="caution">
    <text evidence="1">The sequence shown here is derived from an EMBL/GenBank/DDBJ whole genome shotgun (WGS) entry which is preliminary data.</text>
</comment>
<reference evidence="1 2" key="1">
    <citation type="journal article" date="2015" name="Int. J. Syst. Evol. Microbiol.">
        <title>Sporolactobacillus shoreae sp. nov. and Sporolactobacillus spathodeae sp. nov., two spore-forming lactic acid bacteria isolated from tree barks in Thailand.</title>
        <authorList>
            <person name="Thamacharoensuk T."/>
            <person name="Kitahara M."/>
            <person name="Ohkuma M."/>
            <person name="Thongchul N."/>
            <person name="Tanasupawat S."/>
        </authorList>
    </citation>
    <scope>NUCLEOTIDE SEQUENCE [LARGE SCALE GENOMIC DNA]</scope>
    <source>
        <strain evidence="1 2">BK92</strain>
    </source>
</reference>
<dbReference type="OrthoDB" id="5507947at2"/>
<proteinExistence type="predicted"/>
<gene>
    <name evidence="1" type="ORF">E4665_10175</name>
</gene>
<keyword evidence="2" id="KW-1185">Reference proteome</keyword>
<name>A0A4Z0GMH5_9BACL</name>
<dbReference type="AlphaFoldDB" id="A0A4Z0GMH5"/>
<protein>
    <recommendedName>
        <fullName evidence="3">YwgA family protein</fullName>
    </recommendedName>
</protein>
<evidence type="ECO:0000313" key="1">
    <source>
        <dbReference type="EMBL" id="TGA98019.1"/>
    </source>
</evidence>
<sequence length="171" mass="19526">MLEDHAKIAAIIKQAGVIAGRKKLQKMIYILQTMGFPFHETFHFNFFGPHSDELTMQLEELCNFGFLLEHPDEESDGITYRYRLSEAGEGFIGHYKEILPDVRNMTEKLSGESASFLELVSTLLYFDQIPGESANEKVRALDRPFSDKEIGRARVYIADLQAERADLSFSK</sequence>